<protein>
    <submittedName>
        <fullName evidence="2">Uncharacterized protein</fullName>
    </submittedName>
</protein>
<comment type="caution">
    <text evidence="2">The sequence shown here is derived from an EMBL/GenBank/DDBJ whole genome shotgun (WGS) entry which is preliminary data.</text>
</comment>
<sequence>MVLHPFSLRHKPNGTALLAPPRPSPPQRPVSLLWLSEVDALLKASSLLLHSGCVYRPYHGPVDTSTTHRSP</sequence>
<dbReference type="EMBL" id="JAULUE010002048">
    <property type="protein sequence ID" value="KAK5909895.1"/>
    <property type="molecule type" value="Genomic_DNA"/>
</dbReference>
<organism evidence="2 3">
    <name type="scientific">Champsocephalus esox</name>
    <name type="common">pike icefish</name>
    <dbReference type="NCBI Taxonomy" id="159716"/>
    <lineage>
        <taxon>Eukaryota</taxon>
        <taxon>Metazoa</taxon>
        <taxon>Chordata</taxon>
        <taxon>Craniata</taxon>
        <taxon>Vertebrata</taxon>
        <taxon>Euteleostomi</taxon>
        <taxon>Actinopterygii</taxon>
        <taxon>Neopterygii</taxon>
        <taxon>Teleostei</taxon>
        <taxon>Neoteleostei</taxon>
        <taxon>Acanthomorphata</taxon>
        <taxon>Eupercaria</taxon>
        <taxon>Perciformes</taxon>
        <taxon>Notothenioidei</taxon>
        <taxon>Channichthyidae</taxon>
        <taxon>Champsocephalus</taxon>
    </lineage>
</organism>
<evidence type="ECO:0000256" key="1">
    <source>
        <dbReference type="SAM" id="MobiDB-lite"/>
    </source>
</evidence>
<keyword evidence="3" id="KW-1185">Reference proteome</keyword>
<gene>
    <name evidence="2" type="ORF">CesoFtcFv8_003783</name>
</gene>
<accession>A0AAN8CVM0</accession>
<dbReference type="Proteomes" id="UP001335648">
    <property type="component" value="Unassembled WGS sequence"/>
</dbReference>
<evidence type="ECO:0000313" key="3">
    <source>
        <dbReference type="Proteomes" id="UP001335648"/>
    </source>
</evidence>
<evidence type="ECO:0000313" key="2">
    <source>
        <dbReference type="EMBL" id="KAK5909895.1"/>
    </source>
</evidence>
<dbReference type="AlphaFoldDB" id="A0AAN8CVM0"/>
<proteinExistence type="predicted"/>
<reference evidence="2 3" key="1">
    <citation type="journal article" date="2023" name="Mol. Biol. Evol.">
        <title>Genomics of Secondarily Temperate Adaptation in the Only Non-Antarctic Icefish.</title>
        <authorList>
            <person name="Rivera-Colon A.G."/>
            <person name="Rayamajhi N."/>
            <person name="Minhas B.F."/>
            <person name="Madrigal G."/>
            <person name="Bilyk K.T."/>
            <person name="Yoon V."/>
            <person name="Hune M."/>
            <person name="Gregory S."/>
            <person name="Cheng C.H.C."/>
            <person name="Catchen J.M."/>
        </authorList>
    </citation>
    <scope>NUCLEOTIDE SEQUENCE [LARGE SCALE GENOMIC DNA]</scope>
    <source>
        <strain evidence="2">JC2023a</strain>
    </source>
</reference>
<name>A0AAN8CVM0_9TELE</name>
<feature type="region of interest" description="Disordered" evidence="1">
    <location>
        <begin position="1"/>
        <end position="25"/>
    </location>
</feature>